<sequence length="308" mass="33082">MEDQFDGLAGEDPAKPGRKARPPAPDEGPCAALAHELWSLKRRAGDPSFATMCTKLGAAASRSSLAAATRGTTLPSWETTWEFVRVLDVERLGTDPATAERLWRDRWTAARDAARVGPEPVASEVAPAPAPSETGPAPVAPETAPGGYVPAGSGWFARPRVIATTTAGALVLGLAVLGMSRLVPPSGPAPSSDDPDLSSTLVDETYEDGTHVATGERFTKSWILRNLGTRRWEGRWLTRINSTPCSAPKRVRVPDTEPGRVVTISVEVTASPRPAYCKSYWKMTNSRGEFLLPNQKPVYFEIIVDAPQ</sequence>
<organism evidence="3 4">
    <name type="scientific">Halosaccharopolyspora lacisalsi</name>
    <dbReference type="NCBI Taxonomy" id="1000566"/>
    <lineage>
        <taxon>Bacteria</taxon>
        <taxon>Bacillati</taxon>
        <taxon>Actinomycetota</taxon>
        <taxon>Actinomycetes</taxon>
        <taxon>Pseudonocardiales</taxon>
        <taxon>Pseudonocardiaceae</taxon>
        <taxon>Halosaccharopolyspora</taxon>
    </lineage>
</organism>
<protein>
    <recommendedName>
        <fullName evidence="2">Nbr1 FW domain-containing protein</fullName>
    </recommendedName>
</protein>
<dbReference type="GO" id="GO:0043130">
    <property type="term" value="F:ubiquitin binding"/>
    <property type="evidence" value="ECO:0007669"/>
    <property type="project" value="TreeGrafter"/>
</dbReference>
<feature type="domain" description="Nbr1 FW" evidence="2">
    <location>
        <begin position="205"/>
        <end position="289"/>
    </location>
</feature>
<keyword evidence="4" id="KW-1185">Reference proteome</keyword>
<dbReference type="InterPro" id="IPR013783">
    <property type="entry name" value="Ig-like_fold"/>
</dbReference>
<evidence type="ECO:0000313" key="4">
    <source>
        <dbReference type="Proteomes" id="UP000569329"/>
    </source>
</evidence>
<evidence type="ECO:0000313" key="3">
    <source>
        <dbReference type="EMBL" id="MBA8825132.1"/>
    </source>
</evidence>
<dbReference type="Pfam" id="PF16158">
    <property type="entry name" value="N_BRCA1_IG"/>
    <property type="match status" value="1"/>
</dbReference>
<dbReference type="AlphaFoldDB" id="A0A839DT28"/>
<feature type="compositionally biased region" description="Low complexity" evidence="1">
    <location>
        <begin position="118"/>
        <end position="133"/>
    </location>
</feature>
<dbReference type="EMBL" id="JACGWZ010000003">
    <property type="protein sequence ID" value="MBA8825132.1"/>
    <property type="molecule type" value="Genomic_DNA"/>
</dbReference>
<dbReference type="PANTHER" id="PTHR20930:SF2">
    <property type="entry name" value="NEXT TO BRCA1 GENE 1 PROTEIN"/>
    <property type="match status" value="1"/>
</dbReference>
<dbReference type="RefSeq" id="WP_328796070.1">
    <property type="nucleotide sequence ID" value="NZ_JACGWZ010000003.1"/>
</dbReference>
<evidence type="ECO:0000259" key="2">
    <source>
        <dbReference type="Pfam" id="PF16158"/>
    </source>
</evidence>
<dbReference type="PANTHER" id="PTHR20930">
    <property type="entry name" value="OVARIAN CARCINOMA ANTIGEN CA125-RELATED"/>
    <property type="match status" value="1"/>
</dbReference>
<reference evidence="3 4" key="1">
    <citation type="submission" date="2020-07" db="EMBL/GenBank/DDBJ databases">
        <title>Sequencing the genomes of 1000 actinobacteria strains.</title>
        <authorList>
            <person name="Klenk H.-P."/>
        </authorList>
    </citation>
    <scope>NUCLEOTIDE SEQUENCE [LARGE SCALE GENOMIC DNA]</scope>
    <source>
        <strain evidence="3 4">DSM 45975</strain>
    </source>
</reference>
<dbReference type="GO" id="GO:0005975">
    <property type="term" value="P:carbohydrate metabolic process"/>
    <property type="evidence" value="ECO:0007669"/>
    <property type="project" value="UniProtKB-ARBA"/>
</dbReference>
<dbReference type="Proteomes" id="UP000569329">
    <property type="component" value="Unassembled WGS sequence"/>
</dbReference>
<accession>A0A839DT28</accession>
<name>A0A839DT28_9PSEU</name>
<dbReference type="GO" id="GO:0000407">
    <property type="term" value="C:phagophore assembly site"/>
    <property type="evidence" value="ECO:0007669"/>
    <property type="project" value="TreeGrafter"/>
</dbReference>
<dbReference type="CDD" id="cd14947">
    <property type="entry name" value="NBR1_like"/>
    <property type="match status" value="1"/>
</dbReference>
<dbReference type="InterPro" id="IPR032350">
    <property type="entry name" value="Nbr1_FW"/>
</dbReference>
<feature type="region of interest" description="Disordered" evidence="1">
    <location>
        <begin position="114"/>
        <end position="143"/>
    </location>
</feature>
<proteinExistence type="predicted"/>
<feature type="region of interest" description="Disordered" evidence="1">
    <location>
        <begin position="1"/>
        <end position="29"/>
    </location>
</feature>
<gene>
    <name evidence="3" type="ORF">FHX42_002483</name>
</gene>
<dbReference type="Gene3D" id="2.60.40.10">
    <property type="entry name" value="Immunoglobulins"/>
    <property type="match status" value="1"/>
</dbReference>
<comment type="caution">
    <text evidence="3">The sequence shown here is derived from an EMBL/GenBank/DDBJ whole genome shotgun (WGS) entry which is preliminary data.</text>
</comment>
<evidence type="ECO:0000256" key="1">
    <source>
        <dbReference type="SAM" id="MobiDB-lite"/>
    </source>
</evidence>